<accession>E6V444</accession>
<keyword evidence="1" id="KW-0812">Transmembrane</keyword>
<organism evidence="2 3">
    <name type="scientific">Variovorax paradoxus (strain EPS)</name>
    <dbReference type="NCBI Taxonomy" id="595537"/>
    <lineage>
        <taxon>Bacteria</taxon>
        <taxon>Pseudomonadati</taxon>
        <taxon>Pseudomonadota</taxon>
        <taxon>Betaproteobacteria</taxon>
        <taxon>Burkholderiales</taxon>
        <taxon>Comamonadaceae</taxon>
        <taxon>Variovorax</taxon>
    </lineage>
</organism>
<dbReference type="EMBL" id="CP002417">
    <property type="protein sequence ID" value="ADU39238.1"/>
    <property type="molecule type" value="Genomic_DNA"/>
</dbReference>
<gene>
    <name evidence="2" type="ordered locus">Varpa_5078</name>
</gene>
<keyword evidence="1" id="KW-0472">Membrane</keyword>
<dbReference type="KEGG" id="vpe:Varpa_5078"/>
<evidence type="ECO:0000313" key="2">
    <source>
        <dbReference type="EMBL" id="ADU39238.1"/>
    </source>
</evidence>
<evidence type="ECO:0000313" key="3">
    <source>
        <dbReference type="Proteomes" id="UP000008917"/>
    </source>
</evidence>
<keyword evidence="1" id="KW-1133">Transmembrane helix</keyword>
<dbReference type="STRING" id="595537.Varpa_5078"/>
<reference evidence="3" key="1">
    <citation type="submission" date="2010-12" db="EMBL/GenBank/DDBJ databases">
        <title>Complete sequence of Variovorax paradoxus EPS.</title>
        <authorList>
            <consortium name="US DOE Joint Genome Institute"/>
            <person name="Lucas S."/>
            <person name="Copeland A."/>
            <person name="Lapidus A."/>
            <person name="Cheng J.-F."/>
            <person name="Goodwin L."/>
            <person name="Pitluck S."/>
            <person name="Teshima H."/>
            <person name="Detter J.C."/>
            <person name="Han C."/>
            <person name="Tapia R."/>
            <person name="Land M."/>
            <person name="Hauser L."/>
            <person name="Kyrpides N."/>
            <person name="Ivanova N."/>
            <person name="Ovchinnikova G."/>
            <person name="Orwin P."/>
            <person name="Han J.-I.G."/>
            <person name="Woyke T."/>
        </authorList>
    </citation>
    <scope>NUCLEOTIDE SEQUENCE [LARGE SCALE GENOMIC DNA]</scope>
    <source>
        <strain evidence="3">EPS</strain>
    </source>
</reference>
<protein>
    <submittedName>
        <fullName evidence="2">RND family efflux transporter MFP subunit</fullName>
    </submittedName>
</protein>
<dbReference type="AlphaFoldDB" id="E6V444"/>
<name>E6V444_VARPE</name>
<dbReference type="Proteomes" id="UP000008917">
    <property type="component" value="Chromosome"/>
</dbReference>
<dbReference type="HOGENOM" id="CLU_2978003_0_0_4"/>
<sequence length="58" mass="6283">MDERTERSAPPQRRRGAPVWILLAAVIAVIGALLYFHDDYRASTARTAVPGPAPVPGK</sequence>
<evidence type="ECO:0000256" key="1">
    <source>
        <dbReference type="SAM" id="Phobius"/>
    </source>
</evidence>
<reference evidence="2 3" key="2">
    <citation type="journal article" date="2013" name="Genome Announc.">
        <title>Genome of the Root-Associated Plant Growth-Promoting Bacterium Variovorax paradoxus Strain EPS.</title>
        <authorList>
            <person name="Han J.I."/>
            <person name="Spain J.C."/>
            <person name="Leadbetter J.R."/>
            <person name="Ovchinnikova G."/>
            <person name="Goodwin L.A."/>
            <person name="Han C.S."/>
            <person name="Woyke T."/>
            <person name="Davenport K.W."/>
            <person name="Orwin P.M."/>
        </authorList>
    </citation>
    <scope>NUCLEOTIDE SEQUENCE [LARGE SCALE GENOMIC DNA]</scope>
    <source>
        <strain evidence="2 3">EPS</strain>
    </source>
</reference>
<proteinExistence type="predicted"/>
<dbReference type="RefSeq" id="WP_013543446.1">
    <property type="nucleotide sequence ID" value="NC_014931.1"/>
</dbReference>
<feature type="transmembrane region" description="Helical" evidence="1">
    <location>
        <begin position="17"/>
        <end position="36"/>
    </location>
</feature>